<feature type="region of interest" description="Disordered" evidence="1">
    <location>
        <begin position="201"/>
        <end position="220"/>
    </location>
</feature>
<evidence type="ECO:0000313" key="3">
    <source>
        <dbReference type="Proteomes" id="UP001642484"/>
    </source>
</evidence>
<reference evidence="2 3" key="1">
    <citation type="submission" date="2024-02" db="EMBL/GenBank/DDBJ databases">
        <authorList>
            <person name="Chen Y."/>
            <person name="Shah S."/>
            <person name="Dougan E. K."/>
            <person name="Thang M."/>
            <person name="Chan C."/>
        </authorList>
    </citation>
    <scope>NUCLEOTIDE SEQUENCE [LARGE SCALE GENOMIC DNA]</scope>
</reference>
<evidence type="ECO:0000256" key="1">
    <source>
        <dbReference type="SAM" id="MobiDB-lite"/>
    </source>
</evidence>
<feature type="region of interest" description="Disordered" evidence="1">
    <location>
        <begin position="239"/>
        <end position="281"/>
    </location>
</feature>
<dbReference type="Proteomes" id="UP001642484">
    <property type="component" value="Unassembled WGS sequence"/>
</dbReference>
<keyword evidence="3" id="KW-1185">Reference proteome</keyword>
<proteinExistence type="predicted"/>
<feature type="non-terminal residue" evidence="2">
    <location>
        <position position="281"/>
    </location>
</feature>
<organism evidence="2 3">
    <name type="scientific">Durusdinium trenchii</name>
    <dbReference type="NCBI Taxonomy" id="1381693"/>
    <lineage>
        <taxon>Eukaryota</taxon>
        <taxon>Sar</taxon>
        <taxon>Alveolata</taxon>
        <taxon>Dinophyceae</taxon>
        <taxon>Suessiales</taxon>
        <taxon>Symbiodiniaceae</taxon>
        <taxon>Durusdinium</taxon>
    </lineage>
</organism>
<name>A0ABP0N2Z5_9DINO</name>
<evidence type="ECO:0008006" key="4">
    <source>
        <dbReference type="Google" id="ProtNLM"/>
    </source>
</evidence>
<comment type="caution">
    <text evidence="2">The sequence shown here is derived from an EMBL/GenBank/DDBJ whole genome shotgun (WGS) entry which is preliminary data.</text>
</comment>
<dbReference type="EMBL" id="CAXAMN010021310">
    <property type="protein sequence ID" value="CAK9057818.1"/>
    <property type="molecule type" value="Genomic_DNA"/>
</dbReference>
<sequence>DYEFGDFWHKRVGADAEAVVEGQASESSCSAIGALQGRSDASDLAPQRHMQRPRGIRCWISLWFVRLSRREWGIPLPRPPPALCRRRRRKKPEAVLDRLAVPQDPMLAALGKLTDIMDALTADKRKKKSTLEAALDGARAESVSSGAAKRSAIARRALMKSLTSSPHKISQNIEKLMMDNLFGRTRTPNMPESALSAAAPPFAVPSQHHPPDVNMGDPPFSKLLDPRWSEVALAHLRDTEDYLDQRRKLQKGSKKYDAASGDDAQPKRKAKACPKRNAADG</sequence>
<accession>A0ABP0N2Z5</accession>
<protein>
    <recommendedName>
        <fullName evidence="4">Ribosome biogenesis regulatory protein</fullName>
    </recommendedName>
</protein>
<gene>
    <name evidence="2" type="ORF">CCMP2556_LOCUS28502</name>
</gene>
<evidence type="ECO:0000313" key="2">
    <source>
        <dbReference type="EMBL" id="CAK9057818.1"/>
    </source>
</evidence>
<feature type="non-terminal residue" evidence="2">
    <location>
        <position position="1"/>
    </location>
</feature>